<dbReference type="Pfam" id="PF13895">
    <property type="entry name" value="Ig_2"/>
    <property type="match status" value="1"/>
</dbReference>
<dbReference type="PROSITE" id="PS50835">
    <property type="entry name" value="IG_LIKE"/>
    <property type="match status" value="2"/>
</dbReference>
<accession>A0A9W3BIC3</accession>
<name>A0A9W3BIC3_BIOGL</name>
<dbReference type="GO" id="GO:0005886">
    <property type="term" value="C:plasma membrane"/>
    <property type="evidence" value="ECO:0007669"/>
    <property type="project" value="TreeGrafter"/>
</dbReference>
<dbReference type="GO" id="GO:0046790">
    <property type="term" value="F:virion binding"/>
    <property type="evidence" value="ECO:0007669"/>
    <property type="project" value="TreeGrafter"/>
</dbReference>
<dbReference type="InterPro" id="IPR003598">
    <property type="entry name" value="Ig_sub2"/>
</dbReference>
<dbReference type="GO" id="GO:0005769">
    <property type="term" value="C:early endosome"/>
    <property type="evidence" value="ECO:0007669"/>
    <property type="project" value="TreeGrafter"/>
</dbReference>
<dbReference type="InterPro" id="IPR007110">
    <property type="entry name" value="Ig-like_dom"/>
</dbReference>
<reference evidence="3" key="1">
    <citation type="submission" date="2025-08" db="UniProtKB">
        <authorList>
            <consortium name="RefSeq"/>
        </authorList>
    </citation>
    <scope>IDENTIFICATION</scope>
</reference>
<dbReference type="SUPFAM" id="SSF48726">
    <property type="entry name" value="Immunoglobulin"/>
    <property type="match status" value="2"/>
</dbReference>
<dbReference type="InterPro" id="IPR013783">
    <property type="entry name" value="Ig-like_fold"/>
</dbReference>
<feature type="domain" description="Ig-like" evidence="1">
    <location>
        <begin position="17"/>
        <end position="83"/>
    </location>
</feature>
<dbReference type="PANTHER" id="PTHR47243:SF1">
    <property type="entry name" value="SIALOADHESIN"/>
    <property type="match status" value="1"/>
</dbReference>
<dbReference type="Proteomes" id="UP001165740">
    <property type="component" value="Chromosome 10"/>
</dbReference>
<dbReference type="OrthoDB" id="10012075at2759"/>
<evidence type="ECO:0000313" key="3">
    <source>
        <dbReference type="RefSeq" id="XP_055899188.1"/>
    </source>
</evidence>
<keyword evidence="2" id="KW-1185">Reference proteome</keyword>
<dbReference type="GeneID" id="129928567"/>
<proteinExistence type="predicted"/>
<gene>
    <name evidence="3" type="primary">LOC129928567</name>
</gene>
<sequence>MALYSNILDASANRPIKGGRVILTCGDIRTDNPIYTWTKDTTVISRQLDRKLHLDNVDSTTDDGAYTCTAVGNQFYLSSKPVTLAVQTKIDTPTIIVECSRHYGENGDFTLGCNTNSETIGMTYEWTVKGVVSSVTTKFYSLKAITSANNGDYICKAKFGSATSDPSPAETVTVTKPGLLCYHDNVCIAAKTGYSGKCDVNDRCTCSDGYSQKGEVCTNGVVQVVSSLAIILLTLVITKFL</sequence>
<dbReference type="GO" id="GO:0075512">
    <property type="term" value="P:clathrin-dependent endocytosis of virus by host cell"/>
    <property type="evidence" value="ECO:0007669"/>
    <property type="project" value="TreeGrafter"/>
</dbReference>
<dbReference type="GO" id="GO:0005770">
    <property type="term" value="C:late endosome"/>
    <property type="evidence" value="ECO:0007669"/>
    <property type="project" value="TreeGrafter"/>
</dbReference>
<protein>
    <submittedName>
        <fullName evidence="3">Carcinoembryonic antigen-related cell adhesion molecule 1-like</fullName>
    </submittedName>
</protein>
<dbReference type="Gene3D" id="2.60.40.10">
    <property type="entry name" value="Immunoglobulins"/>
    <property type="match status" value="2"/>
</dbReference>
<organism evidence="2 3">
    <name type="scientific">Biomphalaria glabrata</name>
    <name type="common">Bloodfluke planorb</name>
    <name type="synonym">Freshwater snail</name>
    <dbReference type="NCBI Taxonomy" id="6526"/>
    <lineage>
        <taxon>Eukaryota</taxon>
        <taxon>Metazoa</taxon>
        <taxon>Spiralia</taxon>
        <taxon>Lophotrochozoa</taxon>
        <taxon>Mollusca</taxon>
        <taxon>Gastropoda</taxon>
        <taxon>Heterobranchia</taxon>
        <taxon>Euthyneura</taxon>
        <taxon>Panpulmonata</taxon>
        <taxon>Hygrophila</taxon>
        <taxon>Lymnaeoidea</taxon>
        <taxon>Planorbidae</taxon>
        <taxon>Biomphalaria</taxon>
    </lineage>
</organism>
<evidence type="ECO:0000313" key="2">
    <source>
        <dbReference type="Proteomes" id="UP001165740"/>
    </source>
</evidence>
<feature type="domain" description="Ig-like" evidence="1">
    <location>
        <begin position="93"/>
        <end position="175"/>
    </location>
</feature>
<dbReference type="PANTHER" id="PTHR47243">
    <property type="entry name" value="SIALOADHESIN"/>
    <property type="match status" value="1"/>
</dbReference>
<dbReference type="InterPro" id="IPR036179">
    <property type="entry name" value="Ig-like_dom_sf"/>
</dbReference>
<dbReference type="AlphaFoldDB" id="A0A9W3BIC3"/>
<evidence type="ECO:0000259" key="1">
    <source>
        <dbReference type="PROSITE" id="PS50835"/>
    </source>
</evidence>
<dbReference type="SMART" id="SM00408">
    <property type="entry name" value="IGc2"/>
    <property type="match status" value="1"/>
</dbReference>
<dbReference type="RefSeq" id="XP_055899188.1">
    <property type="nucleotide sequence ID" value="XM_056043213.1"/>
</dbReference>